<dbReference type="GO" id="GO:0005986">
    <property type="term" value="P:sucrose biosynthetic process"/>
    <property type="evidence" value="ECO:0007669"/>
    <property type="project" value="TreeGrafter"/>
</dbReference>
<dbReference type="GO" id="GO:0006002">
    <property type="term" value="P:fructose 6-phosphate metabolic process"/>
    <property type="evidence" value="ECO:0007669"/>
    <property type="project" value="TreeGrafter"/>
</dbReference>
<evidence type="ECO:0000256" key="1">
    <source>
        <dbReference type="ARBA" id="ARBA00001273"/>
    </source>
</evidence>
<dbReference type="GO" id="GO:0030388">
    <property type="term" value="P:fructose 1,6-bisphosphate metabolic process"/>
    <property type="evidence" value="ECO:0007669"/>
    <property type="project" value="TreeGrafter"/>
</dbReference>
<dbReference type="InterPro" id="IPR044015">
    <property type="entry name" value="FBPase_C_dom"/>
</dbReference>
<dbReference type="PIRSF" id="PIRSF500210">
    <property type="entry name" value="FBPtase"/>
    <property type="match status" value="1"/>
</dbReference>
<evidence type="ECO:0000256" key="7">
    <source>
        <dbReference type="SAM" id="SignalP"/>
    </source>
</evidence>
<name>A0A9W7FC39_9STRA</name>
<evidence type="ECO:0000256" key="4">
    <source>
        <dbReference type="ARBA" id="ARBA00022801"/>
    </source>
</evidence>
<dbReference type="PRINTS" id="PR00115">
    <property type="entry name" value="F16BPHPHTASE"/>
</dbReference>
<evidence type="ECO:0000256" key="6">
    <source>
        <dbReference type="RuleBase" id="RU000508"/>
    </source>
</evidence>
<evidence type="ECO:0000256" key="5">
    <source>
        <dbReference type="ARBA" id="ARBA00023277"/>
    </source>
</evidence>
<dbReference type="Pfam" id="PF18913">
    <property type="entry name" value="FBPase_C"/>
    <property type="match status" value="1"/>
</dbReference>
<dbReference type="SUPFAM" id="SSF56655">
    <property type="entry name" value="Carbohydrate phosphatase"/>
    <property type="match status" value="1"/>
</dbReference>
<dbReference type="GO" id="GO:0006000">
    <property type="term" value="P:fructose metabolic process"/>
    <property type="evidence" value="ECO:0007669"/>
    <property type="project" value="TreeGrafter"/>
</dbReference>
<dbReference type="CDD" id="cd00354">
    <property type="entry name" value="FBPase"/>
    <property type="match status" value="1"/>
</dbReference>
<protein>
    <recommendedName>
        <fullName evidence="3">fructose-bisphosphatase</fullName>
        <ecNumber evidence="3">3.1.3.11</ecNumber>
    </recommendedName>
</protein>
<gene>
    <name evidence="10" type="ORF">TrLO_g6836</name>
</gene>
<dbReference type="Proteomes" id="UP001165122">
    <property type="component" value="Unassembled WGS sequence"/>
</dbReference>
<feature type="domain" description="Fructose-1-6-bisphosphatase class 1 C-terminal" evidence="9">
    <location>
        <begin position="273"/>
        <end position="405"/>
    </location>
</feature>
<reference evidence="11" key="1">
    <citation type="journal article" date="2023" name="Commun. Biol.">
        <title>Genome analysis of Parmales, the sister group of diatoms, reveals the evolutionary specialization of diatoms from phago-mixotrophs to photoautotrophs.</title>
        <authorList>
            <person name="Ban H."/>
            <person name="Sato S."/>
            <person name="Yoshikawa S."/>
            <person name="Yamada K."/>
            <person name="Nakamura Y."/>
            <person name="Ichinomiya M."/>
            <person name="Sato N."/>
            <person name="Blanc-Mathieu R."/>
            <person name="Endo H."/>
            <person name="Kuwata A."/>
            <person name="Ogata H."/>
        </authorList>
    </citation>
    <scope>NUCLEOTIDE SEQUENCE [LARGE SCALE GENOMIC DNA]</scope>
    <source>
        <strain evidence="11">NIES 3700</strain>
    </source>
</reference>
<feature type="signal peptide" evidence="7">
    <location>
        <begin position="1"/>
        <end position="15"/>
    </location>
</feature>
<dbReference type="GO" id="GO:0006094">
    <property type="term" value="P:gluconeogenesis"/>
    <property type="evidence" value="ECO:0007669"/>
    <property type="project" value="TreeGrafter"/>
</dbReference>
<dbReference type="InterPro" id="IPR000146">
    <property type="entry name" value="FBPase_class-1"/>
</dbReference>
<keyword evidence="5 6" id="KW-0119">Carbohydrate metabolism</keyword>
<dbReference type="PANTHER" id="PTHR11556:SF41">
    <property type="entry name" value="FRUCTOSE-1,6-BISPHOSPHATASE, CYTOSOLIC"/>
    <property type="match status" value="1"/>
</dbReference>
<evidence type="ECO:0000313" key="10">
    <source>
        <dbReference type="EMBL" id="GMI09417.1"/>
    </source>
</evidence>
<dbReference type="Gene3D" id="3.30.540.10">
    <property type="entry name" value="Fructose-1,6-Bisphosphatase, subunit A, domain 1"/>
    <property type="match status" value="1"/>
</dbReference>
<dbReference type="EC" id="3.1.3.11" evidence="3"/>
<dbReference type="GO" id="GO:0042132">
    <property type="term" value="F:fructose 1,6-bisphosphate 1-phosphatase activity"/>
    <property type="evidence" value="ECO:0007669"/>
    <property type="project" value="UniProtKB-EC"/>
</dbReference>
<comment type="caution">
    <text evidence="10">The sequence shown here is derived from an EMBL/GenBank/DDBJ whole genome shotgun (WGS) entry which is preliminary data.</text>
</comment>
<dbReference type="Gene3D" id="3.40.190.80">
    <property type="match status" value="1"/>
</dbReference>
<dbReference type="OrthoDB" id="10256725at2759"/>
<comment type="similarity">
    <text evidence="2 6">Belongs to the FBPase class 1 family.</text>
</comment>
<dbReference type="EMBL" id="BRXW01000137">
    <property type="protein sequence ID" value="GMI09417.1"/>
    <property type="molecule type" value="Genomic_DNA"/>
</dbReference>
<dbReference type="PIRSF" id="PIRSF000904">
    <property type="entry name" value="FBPtase_SBPase"/>
    <property type="match status" value="1"/>
</dbReference>
<feature type="chain" id="PRO_5040979869" description="fructose-bisphosphatase" evidence="7">
    <location>
        <begin position="16"/>
        <end position="411"/>
    </location>
</feature>
<dbReference type="Pfam" id="PF00316">
    <property type="entry name" value="FBPase"/>
    <property type="match status" value="1"/>
</dbReference>
<proteinExistence type="inferred from homology"/>
<dbReference type="HAMAP" id="MF_01855">
    <property type="entry name" value="FBPase_class1"/>
    <property type="match status" value="1"/>
</dbReference>
<feature type="domain" description="Fructose-1-6-bisphosphatase class I N-terminal" evidence="8">
    <location>
        <begin position="82"/>
        <end position="268"/>
    </location>
</feature>
<dbReference type="InterPro" id="IPR033391">
    <property type="entry name" value="FBPase_N"/>
</dbReference>
<evidence type="ECO:0000259" key="9">
    <source>
        <dbReference type="Pfam" id="PF18913"/>
    </source>
</evidence>
<accession>A0A9W7FC39</accession>
<sequence length="411" mass="44837">MKLLTLFLLVVPSACFVAPQTAFVKNFIPRSVTSVQSPRYDIKLTLTPDSSSNLPKPKLMKKKLMSFERYLEVECWSQPELKDLQPVLSSVASACIQISKMVSRAQTDDIYGAAVNKEGETLDDNIQGETQQKLDVICNEIMLRAFCSASSNVAAVASEEEDEARSCSAVMDSEGMEFGGGEYVAVFDPIDGSKNIDSSLPVGTIFGIYKYRDLPPAGVGTFLQPGRNLVASGYCLYSATTVLVLTMGKGVDGFTLDPDRRMFLRTHEDMRVPDSGPLICMNEANYGEFDEGVRHYLKQVKSRGVSDGKGGFTKASGRHVGALVADAHNVLINGGIYGYPGTRQNPNGKIRLMYESNPMGMIMEQAGGAASTGTGKILEIVPKEIHQRVPTFLGSPLNIFELDECFKYVNE</sequence>
<dbReference type="GO" id="GO:0005829">
    <property type="term" value="C:cytosol"/>
    <property type="evidence" value="ECO:0007669"/>
    <property type="project" value="TreeGrafter"/>
</dbReference>
<dbReference type="InterPro" id="IPR028343">
    <property type="entry name" value="FBPtase"/>
</dbReference>
<keyword evidence="11" id="KW-1185">Reference proteome</keyword>
<dbReference type="AlphaFoldDB" id="A0A9W7FC39"/>
<evidence type="ECO:0000313" key="11">
    <source>
        <dbReference type="Proteomes" id="UP001165122"/>
    </source>
</evidence>
<keyword evidence="4 6" id="KW-0378">Hydrolase</keyword>
<dbReference type="PANTHER" id="PTHR11556">
    <property type="entry name" value="FRUCTOSE-1,6-BISPHOSPHATASE-RELATED"/>
    <property type="match status" value="1"/>
</dbReference>
<organism evidence="10 11">
    <name type="scientific">Triparma laevis f. longispina</name>
    <dbReference type="NCBI Taxonomy" id="1714387"/>
    <lineage>
        <taxon>Eukaryota</taxon>
        <taxon>Sar</taxon>
        <taxon>Stramenopiles</taxon>
        <taxon>Ochrophyta</taxon>
        <taxon>Bolidophyceae</taxon>
        <taxon>Parmales</taxon>
        <taxon>Triparmaceae</taxon>
        <taxon>Triparma</taxon>
    </lineage>
</organism>
<evidence type="ECO:0000259" key="8">
    <source>
        <dbReference type="Pfam" id="PF00316"/>
    </source>
</evidence>
<comment type="catalytic activity">
    <reaction evidence="1">
        <text>beta-D-fructose 1,6-bisphosphate + H2O = beta-D-fructose 6-phosphate + phosphate</text>
        <dbReference type="Rhea" id="RHEA:11064"/>
        <dbReference type="ChEBI" id="CHEBI:15377"/>
        <dbReference type="ChEBI" id="CHEBI:32966"/>
        <dbReference type="ChEBI" id="CHEBI:43474"/>
        <dbReference type="ChEBI" id="CHEBI:57634"/>
        <dbReference type="EC" id="3.1.3.11"/>
    </reaction>
</comment>
<evidence type="ECO:0000256" key="2">
    <source>
        <dbReference type="ARBA" id="ARBA00010941"/>
    </source>
</evidence>
<evidence type="ECO:0000256" key="3">
    <source>
        <dbReference type="ARBA" id="ARBA00013093"/>
    </source>
</evidence>
<keyword evidence="7" id="KW-0732">Signal</keyword>